<dbReference type="EMBL" id="ML119649">
    <property type="protein sequence ID" value="RPA86467.1"/>
    <property type="molecule type" value="Genomic_DNA"/>
</dbReference>
<name>A0A3N4IM28_ASCIM</name>
<feature type="signal peptide" evidence="1">
    <location>
        <begin position="1"/>
        <end position="18"/>
    </location>
</feature>
<evidence type="ECO:0000313" key="2">
    <source>
        <dbReference type="EMBL" id="RPA86467.1"/>
    </source>
</evidence>
<dbReference type="AlphaFoldDB" id="A0A3N4IM28"/>
<evidence type="ECO:0000313" key="3">
    <source>
        <dbReference type="Proteomes" id="UP000275078"/>
    </source>
</evidence>
<proteinExistence type="predicted"/>
<evidence type="ECO:0008006" key="4">
    <source>
        <dbReference type="Google" id="ProtNLM"/>
    </source>
</evidence>
<organism evidence="2 3">
    <name type="scientific">Ascobolus immersus RN42</name>
    <dbReference type="NCBI Taxonomy" id="1160509"/>
    <lineage>
        <taxon>Eukaryota</taxon>
        <taxon>Fungi</taxon>
        <taxon>Dikarya</taxon>
        <taxon>Ascomycota</taxon>
        <taxon>Pezizomycotina</taxon>
        <taxon>Pezizomycetes</taxon>
        <taxon>Pezizales</taxon>
        <taxon>Ascobolaceae</taxon>
        <taxon>Ascobolus</taxon>
    </lineage>
</organism>
<protein>
    <recommendedName>
        <fullName evidence="4">WAP domain-containing protein</fullName>
    </recommendedName>
</protein>
<accession>A0A3N4IM28</accession>
<gene>
    <name evidence="2" type="ORF">BJ508DRAFT_411167</name>
</gene>
<keyword evidence="3" id="KW-1185">Reference proteome</keyword>
<dbReference type="Proteomes" id="UP000275078">
    <property type="component" value="Unassembled WGS sequence"/>
</dbReference>
<feature type="chain" id="PRO_5018327096" description="WAP domain-containing protein" evidence="1">
    <location>
        <begin position="19"/>
        <end position="72"/>
    </location>
</feature>
<evidence type="ECO:0000256" key="1">
    <source>
        <dbReference type="SAM" id="SignalP"/>
    </source>
</evidence>
<sequence length="72" mass="7615">MKFISLLSFLLTVGLVSAIAAPEPVAQPEGLEKRACTASDKSYCARVCACRKGQFCSPSCELSCLRGRGCNA</sequence>
<keyword evidence="1" id="KW-0732">Signal</keyword>
<reference evidence="2 3" key="1">
    <citation type="journal article" date="2018" name="Nat. Ecol. Evol.">
        <title>Pezizomycetes genomes reveal the molecular basis of ectomycorrhizal truffle lifestyle.</title>
        <authorList>
            <person name="Murat C."/>
            <person name="Payen T."/>
            <person name="Noel B."/>
            <person name="Kuo A."/>
            <person name="Morin E."/>
            <person name="Chen J."/>
            <person name="Kohler A."/>
            <person name="Krizsan K."/>
            <person name="Balestrini R."/>
            <person name="Da Silva C."/>
            <person name="Montanini B."/>
            <person name="Hainaut M."/>
            <person name="Levati E."/>
            <person name="Barry K.W."/>
            <person name="Belfiori B."/>
            <person name="Cichocki N."/>
            <person name="Clum A."/>
            <person name="Dockter R.B."/>
            <person name="Fauchery L."/>
            <person name="Guy J."/>
            <person name="Iotti M."/>
            <person name="Le Tacon F."/>
            <person name="Lindquist E.A."/>
            <person name="Lipzen A."/>
            <person name="Malagnac F."/>
            <person name="Mello A."/>
            <person name="Molinier V."/>
            <person name="Miyauchi S."/>
            <person name="Poulain J."/>
            <person name="Riccioni C."/>
            <person name="Rubini A."/>
            <person name="Sitrit Y."/>
            <person name="Splivallo R."/>
            <person name="Traeger S."/>
            <person name="Wang M."/>
            <person name="Zifcakova L."/>
            <person name="Wipf D."/>
            <person name="Zambonelli A."/>
            <person name="Paolocci F."/>
            <person name="Nowrousian M."/>
            <person name="Ottonello S."/>
            <person name="Baldrian P."/>
            <person name="Spatafora J.W."/>
            <person name="Henrissat B."/>
            <person name="Nagy L.G."/>
            <person name="Aury J.M."/>
            <person name="Wincker P."/>
            <person name="Grigoriev I.V."/>
            <person name="Bonfante P."/>
            <person name="Martin F.M."/>
        </authorList>
    </citation>
    <scope>NUCLEOTIDE SEQUENCE [LARGE SCALE GENOMIC DNA]</scope>
    <source>
        <strain evidence="2 3">RN42</strain>
    </source>
</reference>